<dbReference type="EMBL" id="MHLP01000024">
    <property type="protein sequence ID" value="OGZ12293.1"/>
    <property type="molecule type" value="Genomic_DNA"/>
</dbReference>
<protein>
    <submittedName>
        <fullName evidence="2">Uncharacterized protein</fullName>
    </submittedName>
</protein>
<proteinExistence type="predicted"/>
<keyword evidence="1" id="KW-0732">Signal</keyword>
<evidence type="ECO:0000313" key="2">
    <source>
        <dbReference type="EMBL" id="OGZ12293.1"/>
    </source>
</evidence>
<dbReference type="Proteomes" id="UP000178534">
    <property type="component" value="Unassembled WGS sequence"/>
</dbReference>
<organism evidence="2 3">
    <name type="scientific">Candidatus Lloydbacteria bacterium RIFCSPLOWO2_01_FULL_50_20</name>
    <dbReference type="NCBI Taxonomy" id="1798665"/>
    <lineage>
        <taxon>Bacteria</taxon>
        <taxon>Candidatus Lloydiibacteriota</taxon>
    </lineage>
</organism>
<reference evidence="2 3" key="1">
    <citation type="journal article" date="2016" name="Nat. Commun.">
        <title>Thousands of microbial genomes shed light on interconnected biogeochemical processes in an aquifer system.</title>
        <authorList>
            <person name="Anantharaman K."/>
            <person name="Brown C.T."/>
            <person name="Hug L.A."/>
            <person name="Sharon I."/>
            <person name="Castelle C.J."/>
            <person name="Probst A.J."/>
            <person name="Thomas B.C."/>
            <person name="Singh A."/>
            <person name="Wilkins M.J."/>
            <person name="Karaoz U."/>
            <person name="Brodie E.L."/>
            <person name="Williams K.H."/>
            <person name="Hubbard S.S."/>
            <person name="Banfield J.F."/>
        </authorList>
    </citation>
    <scope>NUCLEOTIDE SEQUENCE [LARGE SCALE GENOMIC DNA]</scope>
</reference>
<feature type="chain" id="PRO_5009582557" evidence="1">
    <location>
        <begin position="28"/>
        <end position="164"/>
    </location>
</feature>
<accession>A0A1G2DFH5</accession>
<sequence length="164" mass="17696">MFRNLLLTCRLIALFTLFILASGSVFAAKNSTHSMFQLTDAYYQSEGSMPVHLMDAPPEPQKVFLGDRLGVWFDIKIADGARSPCTERDEVACMWSVDINGKTNGNAAVFHLGGMNMRIDGALSLSTQGAPIPGKLDKGSATITFPILQGGVVLYSLSIPLDVN</sequence>
<name>A0A1G2DFH5_9BACT</name>
<feature type="signal peptide" evidence="1">
    <location>
        <begin position="1"/>
        <end position="27"/>
    </location>
</feature>
<gene>
    <name evidence="2" type="ORF">A2942_00870</name>
</gene>
<comment type="caution">
    <text evidence="2">The sequence shown here is derived from an EMBL/GenBank/DDBJ whole genome shotgun (WGS) entry which is preliminary data.</text>
</comment>
<dbReference type="AlphaFoldDB" id="A0A1G2DFH5"/>
<evidence type="ECO:0000313" key="3">
    <source>
        <dbReference type="Proteomes" id="UP000178534"/>
    </source>
</evidence>
<evidence type="ECO:0000256" key="1">
    <source>
        <dbReference type="SAM" id="SignalP"/>
    </source>
</evidence>